<protein>
    <submittedName>
        <fullName evidence="1">Uncharacterized protein</fullName>
    </submittedName>
</protein>
<name>A0A0E9TJT1_ANGAN</name>
<reference evidence="1" key="2">
    <citation type="journal article" date="2015" name="Fish Shellfish Immunol.">
        <title>Early steps in the European eel (Anguilla anguilla)-Vibrio vulnificus interaction in the gills: Role of the RtxA13 toxin.</title>
        <authorList>
            <person name="Callol A."/>
            <person name="Pajuelo D."/>
            <person name="Ebbesson L."/>
            <person name="Teles M."/>
            <person name="MacKenzie S."/>
            <person name="Amaro C."/>
        </authorList>
    </citation>
    <scope>NUCLEOTIDE SEQUENCE</scope>
</reference>
<evidence type="ECO:0000313" key="1">
    <source>
        <dbReference type="EMBL" id="JAH53155.1"/>
    </source>
</evidence>
<dbReference type="EMBL" id="GBXM01055422">
    <property type="protein sequence ID" value="JAH53155.1"/>
    <property type="molecule type" value="Transcribed_RNA"/>
</dbReference>
<accession>A0A0E9TJT1</accession>
<sequence>MSDHSAARGVSSFISYYLACPQIKKTSCEREHIVLSIY</sequence>
<dbReference type="AlphaFoldDB" id="A0A0E9TJT1"/>
<proteinExistence type="predicted"/>
<organism evidence="1">
    <name type="scientific">Anguilla anguilla</name>
    <name type="common">European freshwater eel</name>
    <name type="synonym">Muraena anguilla</name>
    <dbReference type="NCBI Taxonomy" id="7936"/>
    <lineage>
        <taxon>Eukaryota</taxon>
        <taxon>Metazoa</taxon>
        <taxon>Chordata</taxon>
        <taxon>Craniata</taxon>
        <taxon>Vertebrata</taxon>
        <taxon>Euteleostomi</taxon>
        <taxon>Actinopterygii</taxon>
        <taxon>Neopterygii</taxon>
        <taxon>Teleostei</taxon>
        <taxon>Anguilliformes</taxon>
        <taxon>Anguillidae</taxon>
        <taxon>Anguilla</taxon>
    </lineage>
</organism>
<reference evidence="1" key="1">
    <citation type="submission" date="2014-11" db="EMBL/GenBank/DDBJ databases">
        <authorList>
            <person name="Amaro Gonzalez C."/>
        </authorList>
    </citation>
    <scope>NUCLEOTIDE SEQUENCE</scope>
</reference>